<dbReference type="PANTHER" id="PTHR24220">
    <property type="entry name" value="IMPORT ATP-BINDING PROTEIN"/>
    <property type="match status" value="1"/>
</dbReference>
<dbReference type="GO" id="GO:0005524">
    <property type="term" value="F:ATP binding"/>
    <property type="evidence" value="ECO:0007669"/>
    <property type="project" value="UniProtKB-KW"/>
</dbReference>
<dbReference type="SUPFAM" id="SSF52540">
    <property type="entry name" value="P-loop containing nucleoside triphosphate hydrolases"/>
    <property type="match status" value="1"/>
</dbReference>
<keyword evidence="2 4" id="KW-0067">ATP-binding</keyword>
<evidence type="ECO:0000256" key="1">
    <source>
        <dbReference type="ARBA" id="ARBA00022741"/>
    </source>
</evidence>
<gene>
    <name evidence="4" type="ORF">EDD55_10471</name>
</gene>
<dbReference type="GO" id="GO:0022857">
    <property type="term" value="F:transmembrane transporter activity"/>
    <property type="evidence" value="ECO:0007669"/>
    <property type="project" value="TreeGrafter"/>
</dbReference>
<dbReference type="EMBL" id="SLZW01000004">
    <property type="protein sequence ID" value="TCS62980.1"/>
    <property type="molecule type" value="Genomic_DNA"/>
</dbReference>
<dbReference type="PROSITE" id="PS50893">
    <property type="entry name" value="ABC_TRANSPORTER_2"/>
    <property type="match status" value="1"/>
</dbReference>
<reference evidence="4 5" key="1">
    <citation type="submission" date="2019-03" db="EMBL/GenBank/DDBJ databases">
        <title>Genomic Encyclopedia of Type Strains, Phase IV (KMG-IV): sequencing the most valuable type-strain genomes for metagenomic binning, comparative biology and taxonomic classification.</title>
        <authorList>
            <person name="Goeker M."/>
        </authorList>
    </citation>
    <scope>NUCLEOTIDE SEQUENCE [LARGE SCALE GENOMIC DNA]</scope>
    <source>
        <strain evidence="4 5">DSM 101688</strain>
    </source>
</reference>
<keyword evidence="5" id="KW-1185">Reference proteome</keyword>
<dbReference type="PROSITE" id="PS00211">
    <property type="entry name" value="ABC_TRANSPORTER_1"/>
    <property type="match status" value="1"/>
</dbReference>
<dbReference type="Gene3D" id="3.40.50.300">
    <property type="entry name" value="P-loop containing nucleotide triphosphate hydrolases"/>
    <property type="match status" value="1"/>
</dbReference>
<protein>
    <submittedName>
        <fullName evidence="4">Putative ABC transport system ATP-binding protein/lipoprotein-releasing system ATP-binding protein</fullName>
    </submittedName>
</protein>
<dbReference type="GO" id="GO:0016887">
    <property type="term" value="F:ATP hydrolysis activity"/>
    <property type="evidence" value="ECO:0007669"/>
    <property type="project" value="InterPro"/>
</dbReference>
<evidence type="ECO:0000313" key="4">
    <source>
        <dbReference type="EMBL" id="TCS62980.1"/>
    </source>
</evidence>
<dbReference type="SMART" id="SM00382">
    <property type="entry name" value="AAA"/>
    <property type="match status" value="1"/>
</dbReference>
<dbReference type="GO" id="GO:0005886">
    <property type="term" value="C:plasma membrane"/>
    <property type="evidence" value="ECO:0007669"/>
    <property type="project" value="TreeGrafter"/>
</dbReference>
<dbReference type="InterPro" id="IPR003439">
    <property type="entry name" value="ABC_transporter-like_ATP-bd"/>
</dbReference>
<evidence type="ECO:0000313" key="5">
    <source>
        <dbReference type="Proteomes" id="UP000295304"/>
    </source>
</evidence>
<dbReference type="InterPro" id="IPR027417">
    <property type="entry name" value="P-loop_NTPase"/>
</dbReference>
<accession>A0A4R3JE75</accession>
<dbReference type="AlphaFoldDB" id="A0A4R3JE75"/>
<dbReference type="PANTHER" id="PTHR24220:SF685">
    <property type="entry name" value="ABC TRANSPORTER RELATED"/>
    <property type="match status" value="1"/>
</dbReference>
<comment type="caution">
    <text evidence="4">The sequence shown here is derived from an EMBL/GenBank/DDBJ whole genome shotgun (WGS) entry which is preliminary data.</text>
</comment>
<dbReference type="InterPro" id="IPR017871">
    <property type="entry name" value="ABC_transporter-like_CS"/>
</dbReference>
<name>A0A4R3JE75_9PROT</name>
<organism evidence="4 5">
    <name type="scientific">Varunaivibrio sulfuroxidans</name>
    <dbReference type="NCBI Taxonomy" id="1773489"/>
    <lineage>
        <taxon>Bacteria</taxon>
        <taxon>Pseudomonadati</taxon>
        <taxon>Pseudomonadota</taxon>
        <taxon>Alphaproteobacteria</taxon>
        <taxon>Rhodospirillales</taxon>
        <taxon>Magnetovibrionaceae</taxon>
        <taxon>Varunaivibrio</taxon>
    </lineage>
</organism>
<keyword evidence="4" id="KW-0449">Lipoprotein</keyword>
<evidence type="ECO:0000259" key="3">
    <source>
        <dbReference type="PROSITE" id="PS50893"/>
    </source>
</evidence>
<dbReference type="RefSeq" id="WP_132938724.1">
    <property type="nucleotide sequence ID" value="NZ_CP119676.1"/>
</dbReference>
<proteinExistence type="predicted"/>
<dbReference type="InterPro" id="IPR003593">
    <property type="entry name" value="AAA+_ATPase"/>
</dbReference>
<dbReference type="Proteomes" id="UP000295304">
    <property type="component" value="Unassembled WGS sequence"/>
</dbReference>
<sequence>MSEPFVVFNGVSRTFVAGDGAANTVLEKASGAIAPGARIVLSGPSGSGKSTLLNILGGLDAPSGGDVSWPALGRIGDLRPRQLAFVFQSPSLFPALDVLNNVCLPAMLDGAQDARSRAEALLADLGLEDVARKFPDDLSGGQAQRVAIARALILSPRLVLADEPTGQLDGETAGRVIDVILAGLEKTNAALLVATHDPAVAARFATHWSIAHGHLNVS</sequence>
<feature type="domain" description="ABC transporter" evidence="3">
    <location>
        <begin position="6"/>
        <end position="217"/>
    </location>
</feature>
<dbReference type="OrthoDB" id="9802264at2"/>
<keyword evidence="1" id="KW-0547">Nucleotide-binding</keyword>
<dbReference type="Pfam" id="PF00005">
    <property type="entry name" value="ABC_tran"/>
    <property type="match status" value="1"/>
</dbReference>
<evidence type="ECO:0000256" key="2">
    <source>
        <dbReference type="ARBA" id="ARBA00022840"/>
    </source>
</evidence>
<dbReference type="InterPro" id="IPR015854">
    <property type="entry name" value="ABC_transpr_LolD-like"/>
</dbReference>